<feature type="compositionally biased region" description="Basic and acidic residues" evidence="2">
    <location>
        <begin position="268"/>
        <end position="282"/>
    </location>
</feature>
<feature type="compositionally biased region" description="Polar residues" evidence="2">
    <location>
        <begin position="199"/>
        <end position="210"/>
    </location>
</feature>
<dbReference type="EMBL" id="JALLAZ020000447">
    <property type="protein sequence ID" value="KAL3794995.1"/>
    <property type="molecule type" value="Genomic_DNA"/>
</dbReference>
<keyword evidence="1" id="KW-0175">Coiled coil</keyword>
<comment type="caution">
    <text evidence="3">The sequence shown here is derived from an EMBL/GenBank/DDBJ whole genome shotgun (WGS) entry which is preliminary data.</text>
</comment>
<feature type="compositionally biased region" description="Polar residues" evidence="2">
    <location>
        <begin position="397"/>
        <end position="422"/>
    </location>
</feature>
<feature type="region of interest" description="Disordered" evidence="2">
    <location>
        <begin position="573"/>
        <end position="609"/>
    </location>
</feature>
<feature type="compositionally biased region" description="Polar residues" evidence="2">
    <location>
        <begin position="457"/>
        <end position="490"/>
    </location>
</feature>
<feature type="compositionally biased region" description="Basic and acidic residues" evidence="2">
    <location>
        <begin position="297"/>
        <end position="311"/>
    </location>
</feature>
<proteinExistence type="predicted"/>
<feature type="region of interest" description="Disordered" evidence="2">
    <location>
        <begin position="181"/>
        <end position="250"/>
    </location>
</feature>
<feature type="compositionally biased region" description="Basic and acidic residues" evidence="2">
    <location>
        <begin position="77"/>
        <end position="101"/>
    </location>
</feature>
<feature type="compositionally biased region" description="Low complexity" evidence="2">
    <location>
        <begin position="211"/>
        <end position="220"/>
    </location>
</feature>
<sequence>MPSSRYVYADANQAVGSMTNRRRSQRIRRRTLENATSNDLDDDPDVTVLEQHGDDEGVLLSDEENAPPSNSDAAMDMDEKCYSDGDDPNGKRRNDTGRSMEIRGGAEGILSNDPLTSSTMKSTPFSVIRARNAKKNSRVSAKERLRRFADRFESDESDNDDIADTSEREFMRDVARKRAQREAVLAESQQQQDRQQHQSFASSSLNESFESQQQRQSTRQTRQDESDATNRIGNIRAMSSNNQSLSESFAATQPWEKELDGLPFYQRNDPEHNQHKSNHEETQSSTNNAQSQIQRGQRQDDQSNHQAKESHTNVGSQLNRIAYHGASSSHHQSFSEPFAATHLPLEKKSGPLPSFEINAPKKVPHRQEHNGNSSNLSTSDSQLRNQWSRLEEDQSNRMDQAPSNNSQLNNYSNISSHQQNLQRNHDNSESNHDYNSSSRSALNPYIRKPPPPPFKSSAASENIKSRQQAEMSGKASNRSRGDDNTINYSSSREDTWREEAFRSSLIDLLGSFPAKFFDYQDDNKMFIFAIENIDDESPHSTTQRSASSQLNRKRLFDAASRSLARLAIASRHATRKDFSRNNDSRASGGSHDDGESPDFNPPSPRSLPAYMSVMNVHDDSSPGSGTYWGAGNSSAMLSSSREVFSGQSVHGRNARTVRLSKVPQGNIIPSSNPLSSWSSEELAFGSLVVAAQVCHEATFDAIVEGKHRPPSSEAESRRVAGDGRNEQRPEVLTTLVESCLGFLATAFACLESDFVYSVLKSTLKSQSTVFDALSQFAPVSSYDKSSGEVCTVSALSLLALSRGFEAAITVARTTSLDPSSTCIAYSSPQKYCGMHTNVFIDTGIHEGGVGWSSALGRDLGLKLEDHQSSRPRHMHLSKIAGCAYDIILDYNPMIVDDGAHSSHGMLRRDDWGDKKRGVSRCSHYIDTQDGTGLMDAVACHQPSVVKDRLYAANVEFLASMIRAGIVSDWLTNATAATHESSNSDDLDCVRTVDKLCQKLFYVIETVSRKRCSTNQKSATPDPGDIEAVCAASLTLLILTLPRHVNQSEPSSLSISFRQMGNSTGSIDDLLHSPLVRRIVEMALSWQDPGSSRGDRKEENSDTKTQATSNAMYILGDICMIGGSSLISSHFSQRLEGFLQTIMNSISDRGRTGTADHYFDDLNIDSCLLFLVQLHTGSPITVRTFLRNFMDNGCKFVGGLLHLVTSESFSVSSCASSLLRVLVDGNPADRTKDRLSEMMLNSFDNENVGSHFEDALRQLLESTYTSLSCNRPNFSIRSYPRICFLGDVLGVCILTTSASEIFASSMSDEVLNLLGVVIECDPQHDQIIDTLSGSAKMSFVNLFASFSTKVISNDKSGALILAQQRRVKETLMCAPGHLSVLEAAMAQGTSADMTHRSLKLQSSLMSLSDERFLAHTLTRSRDSVAKKERILKDKLRELAARYQKSELDCDGLTDSLRDQRLAYERQLEWTRSEYRTASKNASEILVYERKIAEDRYTEECKARKKCERENEQLTHDCFSYKLRIKELEEILGHERSSRQEFESALGSCKDELSTTSKELERISSVCHDLQEKLSVSESKVLHLTAINEESEASLENICSKLIKLATIYQVKEHEMDKYKAELRSAVNTANSHADTAIQKYESSKQENNRLRAKLEEVTAELGGITARRADVQRMRKNAPVAYLNQLHKDSAVPQRITLQEAGKRRSPRRQGKN</sequence>
<evidence type="ECO:0000256" key="1">
    <source>
        <dbReference type="SAM" id="Coils"/>
    </source>
</evidence>
<feature type="region of interest" description="Disordered" evidence="2">
    <location>
        <begin position="17"/>
        <end position="126"/>
    </location>
</feature>
<feature type="region of interest" description="Disordered" evidence="2">
    <location>
        <begin position="1692"/>
        <end position="1712"/>
    </location>
</feature>
<feature type="compositionally biased region" description="Basic and acidic residues" evidence="2">
    <location>
        <begin position="423"/>
        <end position="432"/>
    </location>
</feature>
<reference evidence="3 4" key="1">
    <citation type="submission" date="2024-10" db="EMBL/GenBank/DDBJ databases">
        <title>Updated reference genomes for cyclostephanoid diatoms.</title>
        <authorList>
            <person name="Roberts W.R."/>
            <person name="Alverson A.J."/>
        </authorList>
    </citation>
    <scope>NUCLEOTIDE SEQUENCE [LARGE SCALE GENOMIC DNA]</scope>
    <source>
        <strain evidence="3 4">AJA276-08</strain>
    </source>
</reference>
<gene>
    <name evidence="3" type="ORF">ACHAW5_002164</name>
</gene>
<name>A0ABD3Q485_9STRA</name>
<protein>
    <submittedName>
        <fullName evidence="3">Uncharacterized protein</fullName>
    </submittedName>
</protein>
<feature type="compositionally biased region" description="Polar residues" evidence="2">
    <location>
        <begin position="229"/>
        <end position="250"/>
    </location>
</feature>
<feature type="region of interest" description="Disordered" evidence="2">
    <location>
        <begin position="344"/>
        <end position="494"/>
    </location>
</feature>
<evidence type="ECO:0000313" key="4">
    <source>
        <dbReference type="Proteomes" id="UP001530315"/>
    </source>
</evidence>
<evidence type="ECO:0000256" key="2">
    <source>
        <dbReference type="SAM" id="MobiDB-lite"/>
    </source>
</evidence>
<evidence type="ECO:0000313" key="3">
    <source>
        <dbReference type="EMBL" id="KAL3794995.1"/>
    </source>
</evidence>
<feature type="compositionally biased region" description="Basic and acidic residues" evidence="2">
    <location>
        <begin position="714"/>
        <end position="725"/>
    </location>
</feature>
<feature type="compositionally biased region" description="Basic residues" evidence="2">
    <location>
        <begin position="1703"/>
        <end position="1712"/>
    </location>
</feature>
<feature type="compositionally biased region" description="Basic residues" evidence="2">
    <location>
        <begin position="20"/>
        <end position="29"/>
    </location>
</feature>
<feature type="coiled-coil region" evidence="1">
    <location>
        <begin position="1607"/>
        <end position="1666"/>
    </location>
</feature>
<feature type="region of interest" description="Disordered" evidence="2">
    <location>
        <begin position="704"/>
        <end position="725"/>
    </location>
</feature>
<organism evidence="3 4">
    <name type="scientific">Stephanodiscus triporus</name>
    <dbReference type="NCBI Taxonomy" id="2934178"/>
    <lineage>
        <taxon>Eukaryota</taxon>
        <taxon>Sar</taxon>
        <taxon>Stramenopiles</taxon>
        <taxon>Ochrophyta</taxon>
        <taxon>Bacillariophyta</taxon>
        <taxon>Coscinodiscophyceae</taxon>
        <taxon>Thalassiosirophycidae</taxon>
        <taxon>Stephanodiscales</taxon>
        <taxon>Stephanodiscaceae</taxon>
        <taxon>Stephanodiscus</taxon>
    </lineage>
</organism>
<feature type="compositionally biased region" description="Polar residues" evidence="2">
    <location>
        <begin position="113"/>
        <end position="125"/>
    </location>
</feature>
<feature type="region of interest" description="Disordered" evidence="2">
    <location>
        <begin position="262"/>
        <end position="315"/>
    </location>
</feature>
<dbReference type="Proteomes" id="UP001530315">
    <property type="component" value="Unassembled WGS sequence"/>
</dbReference>
<feature type="compositionally biased region" description="Polar residues" evidence="2">
    <location>
        <begin position="283"/>
        <end position="296"/>
    </location>
</feature>
<feature type="compositionally biased region" description="Polar residues" evidence="2">
    <location>
        <begin position="370"/>
        <end position="388"/>
    </location>
</feature>
<accession>A0ABD3Q485</accession>
<keyword evidence="4" id="KW-1185">Reference proteome</keyword>